<evidence type="ECO:0000313" key="1">
    <source>
        <dbReference type="EMBL" id="MFD2096111.1"/>
    </source>
</evidence>
<dbReference type="Proteomes" id="UP001597380">
    <property type="component" value="Unassembled WGS sequence"/>
</dbReference>
<accession>A0ABW4XKN5</accession>
<keyword evidence="2" id="KW-1185">Reference proteome</keyword>
<comment type="caution">
    <text evidence="1">The sequence shown here is derived from an EMBL/GenBank/DDBJ whole genome shotgun (WGS) entry which is preliminary data.</text>
</comment>
<gene>
    <name evidence="1" type="ORF">ACFSJ3_08965</name>
</gene>
<organism evidence="1 2">
    <name type="scientific">Corallincola platygyrae</name>
    <dbReference type="NCBI Taxonomy" id="1193278"/>
    <lineage>
        <taxon>Bacteria</taxon>
        <taxon>Pseudomonadati</taxon>
        <taxon>Pseudomonadota</taxon>
        <taxon>Gammaproteobacteria</taxon>
        <taxon>Alteromonadales</taxon>
        <taxon>Psychromonadaceae</taxon>
        <taxon>Corallincola</taxon>
    </lineage>
</organism>
<protein>
    <submittedName>
        <fullName evidence="1">Uncharacterized protein</fullName>
    </submittedName>
</protein>
<name>A0ABW4XKN5_9GAMM</name>
<evidence type="ECO:0000313" key="2">
    <source>
        <dbReference type="Proteomes" id="UP001597380"/>
    </source>
</evidence>
<dbReference type="RefSeq" id="WP_345341131.1">
    <property type="nucleotide sequence ID" value="NZ_BAABLI010000017.1"/>
</dbReference>
<dbReference type="EMBL" id="JBHUHT010000011">
    <property type="protein sequence ID" value="MFD2096111.1"/>
    <property type="molecule type" value="Genomic_DNA"/>
</dbReference>
<reference evidence="2" key="1">
    <citation type="journal article" date="2019" name="Int. J. Syst. Evol. Microbiol.">
        <title>The Global Catalogue of Microorganisms (GCM) 10K type strain sequencing project: providing services to taxonomists for standard genome sequencing and annotation.</title>
        <authorList>
            <consortium name="The Broad Institute Genomics Platform"/>
            <consortium name="The Broad Institute Genome Sequencing Center for Infectious Disease"/>
            <person name="Wu L."/>
            <person name="Ma J."/>
        </authorList>
    </citation>
    <scope>NUCLEOTIDE SEQUENCE [LARGE SCALE GENOMIC DNA]</scope>
    <source>
        <strain evidence="2">CGMCC 1.10992</strain>
    </source>
</reference>
<sequence length="100" mass="11492">MSYTLNLALKRYHQPFGNKEAISKLANALDLPKHFLRGEDSRIAVALAGTIMYRQLSRLDRISVMQSIQSLSYRPLIGQLVTRCTDPMVQHQWAEWSMTN</sequence>
<proteinExistence type="predicted"/>